<dbReference type="STRING" id="1195763.ABT56_16805"/>
<dbReference type="GO" id="GO:1902201">
    <property type="term" value="P:negative regulation of bacterial-type flagellum-dependent cell motility"/>
    <property type="evidence" value="ECO:0007669"/>
    <property type="project" value="TreeGrafter"/>
</dbReference>
<evidence type="ECO:0000256" key="1">
    <source>
        <dbReference type="ARBA" id="ARBA00001946"/>
    </source>
</evidence>
<evidence type="ECO:0000256" key="2">
    <source>
        <dbReference type="ARBA" id="ARBA00012528"/>
    </source>
</evidence>
<comment type="caution">
    <text evidence="6">The sequence shown here is derived from an EMBL/GenBank/DDBJ whole genome shotgun (WGS) entry which is preliminary data.</text>
</comment>
<evidence type="ECO:0000256" key="4">
    <source>
        <dbReference type="SAM" id="Coils"/>
    </source>
</evidence>
<dbReference type="EC" id="2.7.7.65" evidence="2"/>
<proteinExistence type="predicted"/>
<dbReference type="Pfam" id="PF00990">
    <property type="entry name" value="GGDEF"/>
    <property type="match status" value="1"/>
</dbReference>
<keyword evidence="7" id="KW-1185">Reference proteome</keyword>
<evidence type="ECO:0000313" key="7">
    <source>
        <dbReference type="Proteomes" id="UP000036097"/>
    </source>
</evidence>
<dbReference type="InterPro" id="IPR050469">
    <property type="entry name" value="Diguanylate_Cyclase"/>
</dbReference>
<comment type="catalytic activity">
    <reaction evidence="3">
        <text>2 GTP = 3',3'-c-di-GMP + 2 diphosphate</text>
        <dbReference type="Rhea" id="RHEA:24898"/>
        <dbReference type="ChEBI" id="CHEBI:33019"/>
        <dbReference type="ChEBI" id="CHEBI:37565"/>
        <dbReference type="ChEBI" id="CHEBI:58805"/>
        <dbReference type="EC" id="2.7.7.65"/>
    </reaction>
</comment>
<evidence type="ECO:0000259" key="5">
    <source>
        <dbReference type="PROSITE" id="PS50887"/>
    </source>
</evidence>
<accession>A0A0J1GW33</accession>
<dbReference type="GO" id="GO:0005886">
    <property type="term" value="C:plasma membrane"/>
    <property type="evidence" value="ECO:0007669"/>
    <property type="project" value="TreeGrafter"/>
</dbReference>
<dbReference type="SUPFAM" id="SSF55781">
    <property type="entry name" value="GAF domain-like"/>
    <property type="match status" value="1"/>
</dbReference>
<keyword evidence="4" id="KW-0175">Coiled coil</keyword>
<comment type="cofactor">
    <cofactor evidence="1">
        <name>Mg(2+)</name>
        <dbReference type="ChEBI" id="CHEBI:18420"/>
    </cofactor>
</comment>
<dbReference type="CDD" id="cd01949">
    <property type="entry name" value="GGDEF"/>
    <property type="match status" value="1"/>
</dbReference>
<organism evidence="6 7">
    <name type="scientific">Photobacterium aquae</name>
    <dbReference type="NCBI Taxonomy" id="1195763"/>
    <lineage>
        <taxon>Bacteria</taxon>
        <taxon>Pseudomonadati</taxon>
        <taxon>Pseudomonadota</taxon>
        <taxon>Gammaproteobacteria</taxon>
        <taxon>Vibrionales</taxon>
        <taxon>Vibrionaceae</taxon>
        <taxon>Photobacterium</taxon>
    </lineage>
</organism>
<dbReference type="AlphaFoldDB" id="A0A0J1GW33"/>
<dbReference type="InterPro" id="IPR029787">
    <property type="entry name" value="Nucleotide_cyclase"/>
</dbReference>
<protein>
    <recommendedName>
        <fullName evidence="2">diguanylate cyclase</fullName>
        <ecNumber evidence="2">2.7.7.65</ecNumber>
    </recommendedName>
</protein>
<dbReference type="InterPro" id="IPR000160">
    <property type="entry name" value="GGDEF_dom"/>
</dbReference>
<dbReference type="NCBIfam" id="TIGR00254">
    <property type="entry name" value="GGDEF"/>
    <property type="match status" value="1"/>
</dbReference>
<dbReference type="Proteomes" id="UP000036097">
    <property type="component" value="Unassembled WGS sequence"/>
</dbReference>
<dbReference type="PANTHER" id="PTHR45138:SF9">
    <property type="entry name" value="DIGUANYLATE CYCLASE DGCM-RELATED"/>
    <property type="match status" value="1"/>
</dbReference>
<dbReference type="PANTHER" id="PTHR45138">
    <property type="entry name" value="REGULATORY COMPONENTS OF SENSORY TRANSDUCTION SYSTEM"/>
    <property type="match status" value="1"/>
</dbReference>
<gene>
    <name evidence="6" type="ORF">ABT56_16805</name>
</gene>
<feature type="coiled-coil region" evidence="4">
    <location>
        <begin position="330"/>
        <end position="368"/>
    </location>
</feature>
<dbReference type="SMART" id="SM00267">
    <property type="entry name" value="GGDEF"/>
    <property type="match status" value="1"/>
</dbReference>
<reference evidence="6 7" key="1">
    <citation type="submission" date="2015-05" db="EMBL/GenBank/DDBJ databases">
        <title>Photobacterium galathea sp. nov.</title>
        <authorList>
            <person name="Machado H."/>
            <person name="Gram L."/>
        </authorList>
    </citation>
    <scope>NUCLEOTIDE SEQUENCE [LARGE SCALE GENOMIC DNA]</scope>
    <source>
        <strain evidence="6 7">CGMCC 1.12159</strain>
    </source>
</reference>
<feature type="domain" description="GGDEF" evidence="5">
    <location>
        <begin position="403"/>
        <end position="541"/>
    </location>
</feature>
<name>A0A0J1GW33_9GAMM</name>
<dbReference type="Gene3D" id="3.30.450.40">
    <property type="match status" value="1"/>
</dbReference>
<dbReference type="PATRIC" id="fig|1195763.3.peg.3583"/>
<dbReference type="GO" id="GO:0043709">
    <property type="term" value="P:cell adhesion involved in single-species biofilm formation"/>
    <property type="evidence" value="ECO:0007669"/>
    <property type="project" value="TreeGrafter"/>
</dbReference>
<dbReference type="PROSITE" id="PS50887">
    <property type="entry name" value="GGDEF"/>
    <property type="match status" value="1"/>
</dbReference>
<dbReference type="OrthoDB" id="9803824at2"/>
<dbReference type="RefSeq" id="WP_047880059.1">
    <property type="nucleotide sequence ID" value="NZ_LDOT01000024.1"/>
</dbReference>
<dbReference type="InterPro" id="IPR029016">
    <property type="entry name" value="GAF-like_dom_sf"/>
</dbReference>
<dbReference type="FunFam" id="3.30.70.270:FF:000001">
    <property type="entry name" value="Diguanylate cyclase domain protein"/>
    <property type="match status" value="1"/>
</dbReference>
<dbReference type="Gene3D" id="3.30.70.270">
    <property type="match status" value="1"/>
</dbReference>
<evidence type="ECO:0000256" key="3">
    <source>
        <dbReference type="ARBA" id="ARBA00034247"/>
    </source>
</evidence>
<sequence>MAQQQLNTFYQRLLSQWGKAHGLRSITEITCRNLSLSFATERAWLVIAYKARWKILVEMNSNGIFFQYPPSEVSDQDELPFFQISKAVRQRQLTIEPESDHFRLWLPLERRSMIIGCIVVDLPDNEQCRQLRGEDFQPLASLVASELDAFILNASIQDEHAGRRSAERELEISLTEQQHLQQQLQALHDISFDMWRTNSLKELLFTAIDQAKQKLHVDRMAIFLINGDNKIQGTFGTDIHGNTVDESYFESDIPDLWFTHQSLITKGEYLAIEQDTPLYHDLKQVGFGWSAFVSLWDEDTPIGWIACDNLLSGMPVQSYHRQILKQFGFIVSQQYVRRQAEEQLRQLNTELEQRVAERTEALQIANKNLKMMSSQDALTKVANRRVFDERFIDEWRRAERHQMPISLLIIDVDHFKRYNDHYGHAAGDQCLFDIAQALSTLERRAGTLFARYGGEEFVLLMPGQDKHAAQYTAKRALHTIRSLELPRTDGADSAPNIVTISIGGYTVIPSTYTTPRQFFQQADEALYAAKDQGRNDFVIKG</sequence>
<evidence type="ECO:0000313" key="6">
    <source>
        <dbReference type="EMBL" id="KLV03895.1"/>
    </source>
</evidence>
<dbReference type="GO" id="GO:0052621">
    <property type="term" value="F:diguanylate cyclase activity"/>
    <property type="evidence" value="ECO:0007669"/>
    <property type="project" value="UniProtKB-EC"/>
</dbReference>
<dbReference type="EMBL" id="LDOT01000024">
    <property type="protein sequence ID" value="KLV03895.1"/>
    <property type="molecule type" value="Genomic_DNA"/>
</dbReference>
<dbReference type="InterPro" id="IPR043128">
    <property type="entry name" value="Rev_trsase/Diguanyl_cyclase"/>
</dbReference>
<dbReference type="SUPFAM" id="SSF55073">
    <property type="entry name" value="Nucleotide cyclase"/>
    <property type="match status" value="1"/>
</dbReference>